<protein>
    <submittedName>
        <fullName evidence="2">Uncharacterized protein</fullName>
    </submittedName>
</protein>
<reference evidence="3" key="1">
    <citation type="submission" date="2017-09" db="EMBL/GenBank/DDBJ databases">
        <title>Depth-based differentiation of microbial function through sediment-hosted aquifers and enrichment of novel symbionts in the deep terrestrial subsurface.</title>
        <authorList>
            <person name="Probst A.J."/>
            <person name="Ladd B."/>
            <person name="Jarett J.K."/>
            <person name="Geller-Mcgrath D.E."/>
            <person name="Sieber C.M.K."/>
            <person name="Emerson J.B."/>
            <person name="Anantharaman K."/>
            <person name="Thomas B.C."/>
            <person name="Malmstrom R."/>
            <person name="Stieglmeier M."/>
            <person name="Klingl A."/>
            <person name="Woyke T."/>
            <person name="Ryan C.M."/>
            <person name="Banfield J.F."/>
        </authorList>
    </citation>
    <scope>NUCLEOTIDE SEQUENCE [LARGE SCALE GENOMIC DNA]</scope>
</reference>
<dbReference type="Proteomes" id="UP000229390">
    <property type="component" value="Unassembled WGS sequence"/>
</dbReference>
<feature type="region of interest" description="Disordered" evidence="1">
    <location>
        <begin position="1"/>
        <end position="28"/>
    </location>
</feature>
<feature type="region of interest" description="Disordered" evidence="1">
    <location>
        <begin position="56"/>
        <end position="83"/>
    </location>
</feature>
<accession>A0A2M6T060</accession>
<gene>
    <name evidence="2" type="ORF">COT34_02220</name>
</gene>
<comment type="caution">
    <text evidence="2">The sequence shown here is derived from an EMBL/GenBank/DDBJ whole genome shotgun (WGS) entry which is preliminary data.</text>
</comment>
<feature type="compositionally biased region" description="Basic and acidic residues" evidence="1">
    <location>
        <begin position="63"/>
        <end position="83"/>
    </location>
</feature>
<name>A0A2M6T060_9BACT</name>
<evidence type="ECO:0000313" key="3">
    <source>
        <dbReference type="Proteomes" id="UP000229390"/>
    </source>
</evidence>
<proteinExistence type="predicted"/>
<feature type="compositionally biased region" description="Polar residues" evidence="1">
    <location>
        <begin position="1"/>
        <end position="10"/>
    </location>
</feature>
<evidence type="ECO:0000256" key="1">
    <source>
        <dbReference type="SAM" id="MobiDB-lite"/>
    </source>
</evidence>
<sequence length="83" mass="9323">MNLKSSVRQAQTRRDDAEPFGSEPFGLELRSSTPKLKLEEVERLRTELFVEASSVRQAQAVRGSEKPSGSRRDDAEFVEASKL</sequence>
<dbReference type="EMBL" id="PEYE01000036">
    <property type="protein sequence ID" value="PIS38719.1"/>
    <property type="molecule type" value="Genomic_DNA"/>
</dbReference>
<evidence type="ECO:0000313" key="2">
    <source>
        <dbReference type="EMBL" id="PIS38719.1"/>
    </source>
</evidence>
<organism evidence="2 3">
    <name type="scientific">Candidatus Nealsonbacteria bacterium CG08_land_8_20_14_0_20_43_11</name>
    <dbReference type="NCBI Taxonomy" id="1974706"/>
    <lineage>
        <taxon>Bacteria</taxon>
        <taxon>Candidatus Nealsoniibacteriota</taxon>
    </lineage>
</organism>
<dbReference type="AlphaFoldDB" id="A0A2M6T060"/>